<sequence>MFLQETHLSIPSRYGGRATGRCSSNFRAIDTPSLQKR</sequence>
<dbReference type="WBParaSite" id="ACOC_0000994401-mRNA-1">
    <property type="protein sequence ID" value="ACOC_0000994401-mRNA-1"/>
    <property type="gene ID" value="ACOC_0000994401"/>
</dbReference>
<accession>A0A0R3PVA8</accession>
<evidence type="ECO:0000313" key="1">
    <source>
        <dbReference type="EMBL" id="VDM61530.1"/>
    </source>
</evidence>
<reference evidence="3" key="1">
    <citation type="submission" date="2017-02" db="UniProtKB">
        <authorList>
            <consortium name="WormBaseParasite"/>
        </authorList>
    </citation>
    <scope>IDENTIFICATION</scope>
</reference>
<evidence type="ECO:0000313" key="3">
    <source>
        <dbReference type="WBParaSite" id="ACOC_0000994401-mRNA-1"/>
    </source>
</evidence>
<evidence type="ECO:0000313" key="2">
    <source>
        <dbReference type="Proteomes" id="UP000267027"/>
    </source>
</evidence>
<organism evidence="3">
    <name type="scientific">Angiostrongylus costaricensis</name>
    <name type="common">Nematode worm</name>
    <dbReference type="NCBI Taxonomy" id="334426"/>
    <lineage>
        <taxon>Eukaryota</taxon>
        <taxon>Metazoa</taxon>
        <taxon>Ecdysozoa</taxon>
        <taxon>Nematoda</taxon>
        <taxon>Chromadorea</taxon>
        <taxon>Rhabditida</taxon>
        <taxon>Rhabditina</taxon>
        <taxon>Rhabditomorpha</taxon>
        <taxon>Strongyloidea</taxon>
        <taxon>Metastrongylidae</taxon>
        <taxon>Angiostrongylus</taxon>
    </lineage>
</organism>
<name>A0A0R3PVA8_ANGCS</name>
<reference evidence="1 2" key="2">
    <citation type="submission" date="2018-11" db="EMBL/GenBank/DDBJ databases">
        <authorList>
            <consortium name="Pathogen Informatics"/>
        </authorList>
    </citation>
    <scope>NUCLEOTIDE SEQUENCE [LARGE SCALE GENOMIC DNA]</scope>
    <source>
        <strain evidence="1 2">Costa Rica</strain>
    </source>
</reference>
<dbReference type="Proteomes" id="UP000267027">
    <property type="component" value="Unassembled WGS sequence"/>
</dbReference>
<dbReference type="EMBL" id="UYYA01004380">
    <property type="protein sequence ID" value="VDM61530.1"/>
    <property type="molecule type" value="Genomic_DNA"/>
</dbReference>
<keyword evidence="2" id="KW-1185">Reference proteome</keyword>
<gene>
    <name evidence="1" type="ORF">ACOC_LOCUS9945</name>
</gene>
<proteinExistence type="predicted"/>
<protein>
    <submittedName>
        <fullName evidence="1 3">Uncharacterized protein</fullName>
    </submittedName>
</protein>
<dbReference type="AlphaFoldDB" id="A0A0R3PVA8"/>